<evidence type="ECO:0000313" key="9">
    <source>
        <dbReference type="Proteomes" id="UP000316801"/>
    </source>
</evidence>
<name>A0A549SLL5_9HYPH</name>
<evidence type="ECO:0000256" key="2">
    <source>
        <dbReference type="ARBA" id="ARBA00022729"/>
    </source>
</evidence>
<evidence type="ECO:0000256" key="4">
    <source>
        <dbReference type="ARBA" id="ARBA00023237"/>
    </source>
</evidence>
<gene>
    <name evidence="8" type="ORF">FNA46_25285</name>
</gene>
<dbReference type="InterPro" id="IPR051692">
    <property type="entry name" value="OMP-like"/>
</dbReference>
<feature type="domain" description="Outer membrane protein beta-barrel" evidence="7">
    <location>
        <begin position="37"/>
        <end position="210"/>
    </location>
</feature>
<dbReference type="InterPro" id="IPR027385">
    <property type="entry name" value="Beta-barrel_OMP"/>
</dbReference>
<evidence type="ECO:0000256" key="3">
    <source>
        <dbReference type="ARBA" id="ARBA00023136"/>
    </source>
</evidence>
<comment type="subcellular location">
    <subcellularLocation>
        <location evidence="1">Cell outer membrane</location>
    </subcellularLocation>
</comment>
<dbReference type="InterPro" id="IPR011250">
    <property type="entry name" value="OMP/PagP_B-barrel"/>
</dbReference>
<keyword evidence="9" id="KW-1185">Reference proteome</keyword>
<evidence type="ECO:0000256" key="5">
    <source>
        <dbReference type="ARBA" id="ARBA00038306"/>
    </source>
</evidence>
<proteinExistence type="inferred from homology"/>
<sequence length="210" mass="21747">MIKKPFALALFAALSTSVLSTVAFAADLAGSYAPPPAYNSAPVSNWSGAYAGIHGGFAAPKLDPFNNSGLAIGGQAGYNVDIGGGVIGGEVEGSYLGDSQVKVNGGELKERHRLAAKVKAGVPLGDTLVYGTTGLAMTNFRDSGSVSGPDGWKPGWILGAGVEQKLNQNLSARVEYNYTATNNVRSFDNGVGSEKDLHDHTVKAGINYHF</sequence>
<organism evidence="8 9">
    <name type="scientific">Rhizobium straminoryzae</name>
    <dbReference type="NCBI Taxonomy" id="1387186"/>
    <lineage>
        <taxon>Bacteria</taxon>
        <taxon>Pseudomonadati</taxon>
        <taxon>Pseudomonadota</taxon>
        <taxon>Alphaproteobacteria</taxon>
        <taxon>Hyphomicrobiales</taxon>
        <taxon>Rhizobiaceae</taxon>
        <taxon>Rhizobium/Agrobacterium group</taxon>
        <taxon>Rhizobium</taxon>
    </lineage>
</organism>
<dbReference type="PANTHER" id="PTHR34001:SF3">
    <property type="entry name" value="BLL7405 PROTEIN"/>
    <property type="match status" value="1"/>
</dbReference>
<reference evidence="8 9" key="1">
    <citation type="submission" date="2019-07" db="EMBL/GenBank/DDBJ databases">
        <title>Ln-dependent methylotrophs.</title>
        <authorList>
            <person name="Tani A."/>
        </authorList>
    </citation>
    <scope>NUCLEOTIDE SEQUENCE [LARGE SCALE GENOMIC DNA]</scope>
    <source>
        <strain evidence="8 9">SM12</strain>
    </source>
</reference>
<dbReference type="Pfam" id="PF13505">
    <property type="entry name" value="OMP_b-brl"/>
    <property type="match status" value="1"/>
</dbReference>
<evidence type="ECO:0000259" key="7">
    <source>
        <dbReference type="Pfam" id="PF13505"/>
    </source>
</evidence>
<keyword evidence="4" id="KW-0998">Cell outer membrane</keyword>
<evidence type="ECO:0000313" key="8">
    <source>
        <dbReference type="EMBL" id="TRL30512.1"/>
    </source>
</evidence>
<dbReference type="AlphaFoldDB" id="A0A549SLL5"/>
<dbReference type="Proteomes" id="UP000316801">
    <property type="component" value="Unassembled WGS sequence"/>
</dbReference>
<feature type="chain" id="PRO_5022229583" evidence="6">
    <location>
        <begin position="26"/>
        <end position="210"/>
    </location>
</feature>
<evidence type="ECO:0000256" key="6">
    <source>
        <dbReference type="SAM" id="SignalP"/>
    </source>
</evidence>
<dbReference type="EMBL" id="VJMG01000114">
    <property type="protein sequence ID" value="TRL30512.1"/>
    <property type="molecule type" value="Genomic_DNA"/>
</dbReference>
<protein>
    <submittedName>
        <fullName evidence="8">Porin family protein</fullName>
    </submittedName>
</protein>
<accession>A0A549SLL5</accession>
<dbReference type="SUPFAM" id="SSF56925">
    <property type="entry name" value="OMPA-like"/>
    <property type="match status" value="1"/>
</dbReference>
<dbReference type="GO" id="GO:0009279">
    <property type="term" value="C:cell outer membrane"/>
    <property type="evidence" value="ECO:0007669"/>
    <property type="project" value="UniProtKB-SubCell"/>
</dbReference>
<dbReference type="PANTHER" id="PTHR34001">
    <property type="entry name" value="BLL7405 PROTEIN"/>
    <property type="match status" value="1"/>
</dbReference>
<evidence type="ECO:0000256" key="1">
    <source>
        <dbReference type="ARBA" id="ARBA00004442"/>
    </source>
</evidence>
<keyword evidence="3" id="KW-0472">Membrane</keyword>
<keyword evidence="2 6" id="KW-0732">Signal</keyword>
<comment type="similarity">
    <text evidence="5">Belongs to the Omp25/RopB family.</text>
</comment>
<dbReference type="RefSeq" id="WP_143128009.1">
    <property type="nucleotide sequence ID" value="NZ_VJMG01000114.1"/>
</dbReference>
<dbReference type="Gene3D" id="2.40.160.20">
    <property type="match status" value="1"/>
</dbReference>
<comment type="caution">
    <text evidence="8">The sequence shown here is derived from an EMBL/GenBank/DDBJ whole genome shotgun (WGS) entry which is preliminary data.</text>
</comment>
<feature type="signal peptide" evidence="6">
    <location>
        <begin position="1"/>
        <end position="25"/>
    </location>
</feature>